<evidence type="ECO:0000256" key="3">
    <source>
        <dbReference type="ARBA" id="ARBA00022691"/>
    </source>
</evidence>
<dbReference type="PROSITE" id="PS51687">
    <property type="entry name" value="SAM_MT_RNA_M5U"/>
    <property type="match status" value="1"/>
</dbReference>
<feature type="active site" description="Proton acceptor" evidence="7">
    <location>
        <position position="357"/>
    </location>
</feature>
<dbReference type="PROSITE" id="PS01230">
    <property type="entry name" value="TRMA_1"/>
    <property type="match status" value="1"/>
</dbReference>
<dbReference type="PROSITE" id="PS01231">
    <property type="entry name" value="TRMA_2"/>
    <property type="match status" value="1"/>
</dbReference>
<dbReference type="Gene3D" id="3.40.50.150">
    <property type="entry name" value="Vaccinia Virus protein VP39"/>
    <property type="match status" value="1"/>
</dbReference>
<evidence type="ECO:0000313" key="10">
    <source>
        <dbReference type="EMBL" id="AJA45593.1"/>
    </source>
</evidence>
<feature type="binding site" evidence="7 8">
    <location>
        <position position="238"/>
    </location>
    <ligand>
        <name>S-adenosyl-L-methionine</name>
        <dbReference type="ChEBI" id="CHEBI:59789"/>
    </ligand>
</feature>
<feature type="binding site" evidence="7 8">
    <location>
        <position position="217"/>
    </location>
    <ligand>
        <name>S-adenosyl-L-methionine</name>
        <dbReference type="ChEBI" id="CHEBI:59789"/>
    </ligand>
</feature>
<dbReference type="HOGENOM" id="CLU_043022_0_0_6"/>
<gene>
    <name evidence="7" type="primary">trmA</name>
    <name evidence="10" type="ORF">FPB0191_01777</name>
</gene>
<evidence type="ECO:0000256" key="9">
    <source>
        <dbReference type="PROSITE-ProRule" id="PRU10015"/>
    </source>
</evidence>
<dbReference type="NCBIfam" id="TIGR02143">
    <property type="entry name" value="trmA_only"/>
    <property type="match status" value="1"/>
</dbReference>
<feature type="active site" description="Nucleophile" evidence="7 8">
    <location>
        <position position="323"/>
    </location>
</feature>
<dbReference type="OrthoDB" id="9804590at2"/>
<comment type="catalytic activity">
    <reaction evidence="5 7">
        <text>uridine(341) in tmRNA + S-adenosyl-L-methionine = 5-methyluridine(341) in tmRNA + S-adenosyl-L-homocysteine + H(+)</text>
        <dbReference type="Rhea" id="RHEA:43612"/>
        <dbReference type="Rhea" id="RHEA-COMP:10630"/>
        <dbReference type="Rhea" id="RHEA-COMP:10631"/>
        <dbReference type="ChEBI" id="CHEBI:15378"/>
        <dbReference type="ChEBI" id="CHEBI:57856"/>
        <dbReference type="ChEBI" id="CHEBI:59789"/>
        <dbReference type="ChEBI" id="CHEBI:65315"/>
        <dbReference type="ChEBI" id="CHEBI:74447"/>
    </reaction>
</comment>
<feature type="binding site" evidence="7">
    <location>
        <position position="222"/>
    </location>
    <ligand>
        <name>S-adenosyl-L-methionine</name>
        <dbReference type="ChEBI" id="CHEBI:59789"/>
    </ligand>
</feature>
<dbReference type="RefSeq" id="WP_039105405.1">
    <property type="nucleotide sequence ID" value="NZ_CP009056.1"/>
</dbReference>
<feature type="binding site" evidence="7 8">
    <location>
        <position position="189"/>
    </location>
    <ligand>
        <name>S-adenosyl-L-methionine</name>
        <dbReference type="ChEBI" id="CHEBI:59789"/>
    </ligand>
</feature>
<organism evidence="10 11">
    <name type="scientific">Frischella perrara</name>
    <dbReference type="NCBI Taxonomy" id="1267021"/>
    <lineage>
        <taxon>Bacteria</taxon>
        <taxon>Pseudomonadati</taxon>
        <taxon>Pseudomonadota</taxon>
        <taxon>Gammaproteobacteria</taxon>
        <taxon>Orbales</taxon>
        <taxon>Orbaceae</taxon>
        <taxon>Frischella</taxon>
    </lineage>
</organism>
<reference evidence="10 11" key="1">
    <citation type="journal article" date="2014" name="Appl. Environ. Microbiol.">
        <title>Gut symbionts from distinct hosts exhibit genotoxic activity via divergent colibactin biosynthetic pathways.</title>
        <authorList>
            <person name="Engel P."/>
            <person name="Vizcaino M.I."/>
            <person name="Crawford J.M."/>
        </authorList>
    </citation>
    <scope>NUCLEOTIDE SEQUENCE [LARGE SCALE GENOMIC DNA]</scope>
    <source>
        <strain evidence="10 11">PEB0191</strain>
    </source>
</reference>
<sequence>MTNLVTPENYQQLLDEKVTRTMALFNQFDVKELAIYPSPKTHYRMRAEFRIWHNGDDLHHIMFDKVNKKRIYINDFPVATKIINQAMQLIVPLIKYNHLLRYKLFQIDYLSTLSNQLLISLVYHKKLDDDWTTEANKLRTELIKKGLDVHIIGRASNQKICLEHDYIDEQLNILGKKYTYRQVENSFTQPNATINIAMLSWAINATKEFSGDLLELYCGNGNFSIALAQNFKRVLATEIAKSSVKAAQYNIAVNKIENLKIIRLSAEELTQAINNEREFNRLKGICLSDYQCNTVLVDPPRSGLDINTLKMIAKYQNIIYISCNPLTLQENLNYLTQTHHIQKMAFFDQFPYTDHLECAVVLYKTC</sequence>
<dbReference type="GO" id="GO:0019843">
    <property type="term" value="F:rRNA binding"/>
    <property type="evidence" value="ECO:0007669"/>
    <property type="project" value="TreeGrafter"/>
</dbReference>
<dbReference type="GO" id="GO:0030697">
    <property type="term" value="F:tRNA (uracil(54)-C5)-methyltransferase activity, S-adenosyl methionine-dependent"/>
    <property type="evidence" value="ECO:0007669"/>
    <property type="project" value="UniProtKB-UniRule"/>
</dbReference>
<dbReference type="KEGG" id="fpp:FPB0191_01777"/>
<evidence type="ECO:0000256" key="7">
    <source>
        <dbReference type="HAMAP-Rule" id="MF_01011"/>
    </source>
</evidence>
<name>A0A0A7S2B2_FRIPE</name>
<protein>
    <recommendedName>
        <fullName evidence="7">tRNA/tmRNA (uracil-C(5))-methyltransferase</fullName>
        <ecNumber evidence="7">2.1.1.35</ecNumber>
    </recommendedName>
    <alternativeName>
        <fullName evidence="7">tRNA (uracil(54)-C(5))-methyltransferase</fullName>
    </alternativeName>
    <alternativeName>
        <fullName evidence="7">tRNA(m5U54)-methyltransferase</fullName>
        <shortName evidence="7">RUMT</shortName>
    </alternativeName>
    <alternativeName>
        <fullName evidence="7">tmRNA (uracil(341)-C(5))-methyltransferase</fullName>
    </alternativeName>
</protein>
<accession>A0A0A7S2B2</accession>
<keyword evidence="4 7" id="KW-0819">tRNA processing</keyword>
<dbReference type="FunFam" id="3.40.50.150:FF:000012">
    <property type="entry name" value="tRNA/tmRNA (uracil-C(5))-methyltransferase"/>
    <property type="match status" value="1"/>
</dbReference>
<keyword evidence="2 7" id="KW-0808">Transferase</keyword>
<evidence type="ECO:0000256" key="5">
    <source>
        <dbReference type="ARBA" id="ARBA00051255"/>
    </source>
</evidence>
<dbReference type="PANTHER" id="PTHR47790">
    <property type="entry name" value="TRNA/TMRNA (URACIL-C(5))-METHYLTRANSFERASE"/>
    <property type="match status" value="1"/>
</dbReference>
<dbReference type="Proteomes" id="UP000030901">
    <property type="component" value="Chromosome"/>
</dbReference>
<dbReference type="InterPro" id="IPR010280">
    <property type="entry name" value="U5_MeTrfase_fam"/>
</dbReference>
<dbReference type="InterPro" id="IPR029063">
    <property type="entry name" value="SAM-dependent_MTases_sf"/>
</dbReference>
<feature type="binding site" evidence="7 8">
    <location>
        <position position="298"/>
    </location>
    <ligand>
        <name>S-adenosyl-L-methionine</name>
        <dbReference type="ChEBI" id="CHEBI:59789"/>
    </ligand>
</feature>
<dbReference type="GO" id="GO:0000049">
    <property type="term" value="F:tRNA binding"/>
    <property type="evidence" value="ECO:0007669"/>
    <property type="project" value="TreeGrafter"/>
</dbReference>
<dbReference type="AlphaFoldDB" id="A0A0A7S2B2"/>
<dbReference type="SUPFAM" id="SSF53335">
    <property type="entry name" value="S-adenosyl-L-methionine-dependent methyltransferases"/>
    <property type="match status" value="1"/>
</dbReference>
<dbReference type="Pfam" id="PF05958">
    <property type="entry name" value="tRNA_U5-meth_tr"/>
    <property type="match status" value="1"/>
</dbReference>
<evidence type="ECO:0000256" key="6">
    <source>
        <dbReference type="ARBA" id="ARBA00052788"/>
    </source>
</evidence>
<keyword evidence="3 7" id="KW-0949">S-adenosyl-L-methionine</keyword>
<evidence type="ECO:0000313" key="11">
    <source>
        <dbReference type="Proteomes" id="UP000030901"/>
    </source>
</evidence>
<feature type="active site" evidence="9">
    <location>
        <position position="323"/>
    </location>
</feature>
<dbReference type="Gene3D" id="2.40.50.1070">
    <property type="match status" value="1"/>
</dbReference>
<dbReference type="PANTHER" id="PTHR47790:SF2">
    <property type="entry name" value="TRNA_TMRNA (URACIL-C(5))-METHYLTRANSFERASE"/>
    <property type="match status" value="1"/>
</dbReference>
<comment type="catalytic activity">
    <reaction evidence="6 7">
        <text>uridine(54) in tRNA + S-adenosyl-L-methionine = 5-methyluridine(54) in tRNA + S-adenosyl-L-homocysteine + H(+)</text>
        <dbReference type="Rhea" id="RHEA:42712"/>
        <dbReference type="Rhea" id="RHEA-COMP:10167"/>
        <dbReference type="Rhea" id="RHEA-COMP:10193"/>
        <dbReference type="ChEBI" id="CHEBI:15378"/>
        <dbReference type="ChEBI" id="CHEBI:57856"/>
        <dbReference type="ChEBI" id="CHEBI:59789"/>
        <dbReference type="ChEBI" id="CHEBI:65315"/>
        <dbReference type="ChEBI" id="CHEBI:74447"/>
        <dbReference type="EC" id="2.1.1.35"/>
    </reaction>
</comment>
<dbReference type="InterPro" id="IPR030390">
    <property type="entry name" value="MeTrfase_TrmA_AS"/>
</dbReference>
<evidence type="ECO:0000256" key="4">
    <source>
        <dbReference type="ARBA" id="ARBA00022694"/>
    </source>
</evidence>
<evidence type="ECO:0000256" key="2">
    <source>
        <dbReference type="ARBA" id="ARBA00022679"/>
    </source>
</evidence>
<comment type="function">
    <text evidence="7">Dual-specificity methyltransferase that catalyzes the formation of 5-methyluridine at position 54 (m5U54) in all tRNAs, and that of position 341 (m5U341) in tmRNA (transfer-mRNA).</text>
</comment>
<comment type="similarity">
    <text evidence="7">Belongs to the class I-like SAM-binding methyltransferase superfamily. RNA M5U methyltransferase family. TrmA subfamily.</text>
</comment>
<proteinExistence type="inferred from homology"/>
<dbReference type="HAMAP" id="MF_01011">
    <property type="entry name" value="RNA_methyltr_TrmA"/>
    <property type="match status" value="1"/>
</dbReference>
<evidence type="ECO:0000256" key="8">
    <source>
        <dbReference type="PROSITE-ProRule" id="PRU01024"/>
    </source>
</evidence>
<dbReference type="InterPro" id="IPR030391">
    <property type="entry name" value="MeTrfase_TrmA_CS"/>
</dbReference>
<dbReference type="GO" id="GO:0005829">
    <property type="term" value="C:cytosol"/>
    <property type="evidence" value="ECO:0007669"/>
    <property type="project" value="TreeGrafter"/>
</dbReference>
<dbReference type="EMBL" id="CP009056">
    <property type="protein sequence ID" value="AJA45593.1"/>
    <property type="molecule type" value="Genomic_DNA"/>
</dbReference>
<dbReference type="GO" id="GO:0030488">
    <property type="term" value="P:tRNA methylation"/>
    <property type="evidence" value="ECO:0007669"/>
    <property type="project" value="UniProtKB-UniRule"/>
</dbReference>
<dbReference type="InterPro" id="IPR011869">
    <property type="entry name" value="TrmA_MeTrfase"/>
</dbReference>
<dbReference type="EC" id="2.1.1.35" evidence="7"/>
<dbReference type="FunFam" id="2.40.50.1070:FF:000001">
    <property type="entry name" value="tRNA/tmRNA (uracil-C(5))-methyltransferase"/>
    <property type="match status" value="1"/>
</dbReference>
<dbReference type="CDD" id="cd02440">
    <property type="entry name" value="AdoMet_MTases"/>
    <property type="match status" value="1"/>
</dbReference>
<evidence type="ECO:0000256" key="1">
    <source>
        <dbReference type="ARBA" id="ARBA00022603"/>
    </source>
</evidence>
<dbReference type="STRING" id="1267021.FPB0191_01777"/>
<keyword evidence="11" id="KW-1185">Reference proteome</keyword>
<keyword evidence="1 7" id="KW-0489">Methyltransferase</keyword>